<comment type="caution">
    <text evidence="4">The sequence shown here is derived from an EMBL/GenBank/DDBJ whole genome shotgun (WGS) entry which is preliminary data.</text>
</comment>
<dbReference type="PANTHER" id="PTHR14021">
    <property type="entry name" value="IRON-SULFUR CLUSTER CO-CHAPERONE PROTEIN HSCB"/>
    <property type="match status" value="1"/>
</dbReference>
<comment type="similarity">
    <text evidence="1">Belongs to the HscB family.</text>
</comment>
<feature type="domain" description="J" evidence="3">
    <location>
        <begin position="92"/>
        <end position="169"/>
    </location>
</feature>
<dbReference type="Pfam" id="PF07743">
    <property type="entry name" value="HSCB_C"/>
    <property type="match status" value="1"/>
</dbReference>
<dbReference type="Proteomes" id="UP001492380">
    <property type="component" value="Unassembled WGS sequence"/>
</dbReference>
<dbReference type="InterPro" id="IPR009073">
    <property type="entry name" value="HscB_oligo_C"/>
</dbReference>
<dbReference type="SUPFAM" id="SSF47144">
    <property type="entry name" value="HSC20 (HSCB), C-terminal oligomerisation domain"/>
    <property type="match status" value="1"/>
</dbReference>
<sequence>MRKVAPQTISWLRTAVRRELQRSNASTPIRPPHLRLSQLRPHAAATSANCAPAAQRSFNSSSRCQQESSASLSALPEALQKIATAVQQPDHTHYSLFPNTLSRGPPPSGPFDMDLRALKSEFLRLQALAHPDRHPQTHKRTAEALSARINEAYKTLQSPLSRAQYLLRLQGIEVAEDETLKIEDPELLMEVLEAREAIEEAEGEGEIRAMKEENDAKVEHNVSVLDKAFREGDLETAKRETVKLRYWSNIQQSLQDWEPGKPVVLQH</sequence>
<evidence type="ECO:0000256" key="1">
    <source>
        <dbReference type="ARBA" id="ARBA00010476"/>
    </source>
</evidence>
<evidence type="ECO:0000313" key="4">
    <source>
        <dbReference type="EMBL" id="KAK8243769.1"/>
    </source>
</evidence>
<name>A0ABR1YYI1_9PEZI</name>
<dbReference type="InterPro" id="IPR001623">
    <property type="entry name" value="DnaJ_domain"/>
</dbReference>
<dbReference type="InterPro" id="IPR004640">
    <property type="entry name" value="HscB"/>
</dbReference>
<keyword evidence="5" id="KW-1185">Reference proteome</keyword>
<dbReference type="SUPFAM" id="SSF46565">
    <property type="entry name" value="Chaperone J-domain"/>
    <property type="match status" value="1"/>
</dbReference>
<organism evidence="4 5">
    <name type="scientific">Phyllosticta capitalensis</name>
    <dbReference type="NCBI Taxonomy" id="121624"/>
    <lineage>
        <taxon>Eukaryota</taxon>
        <taxon>Fungi</taxon>
        <taxon>Dikarya</taxon>
        <taxon>Ascomycota</taxon>
        <taxon>Pezizomycotina</taxon>
        <taxon>Dothideomycetes</taxon>
        <taxon>Dothideomycetes incertae sedis</taxon>
        <taxon>Botryosphaeriales</taxon>
        <taxon>Phyllostictaceae</taxon>
        <taxon>Phyllosticta</taxon>
    </lineage>
</organism>
<dbReference type="InterPro" id="IPR036869">
    <property type="entry name" value="J_dom_sf"/>
</dbReference>
<dbReference type="Gene3D" id="1.20.1280.20">
    <property type="entry name" value="HscB, C-terminal domain"/>
    <property type="match status" value="1"/>
</dbReference>
<evidence type="ECO:0000259" key="3">
    <source>
        <dbReference type="PROSITE" id="PS50076"/>
    </source>
</evidence>
<dbReference type="NCBIfam" id="TIGR00714">
    <property type="entry name" value="hscB"/>
    <property type="match status" value="1"/>
</dbReference>
<dbReference type="PANTHER" id="PTHR14021:SF15">
    <property type="entry name" value="IRON-SULFUR CLUSTER CO-CHAPERONE PROTEIN HSCB"/>
    <property type="match status" value="1"/>
</dbReference>
<accession>A0ABR1YYI1</accession>
<dbReference type="CDD" id="cd06257">
    <property type="entry name" value="DnaJ"/>
    <property type="match status" value="1"/>
</dbReference>
<dbReference type="EMBL" id="JBBWRZ010000002">
    <property type="protein sequence ID" value="KAK8243769.1"/>
    <property type="molecule type" value="Genomic_DNA"/>
</dbReference>
<dbReference type="SMART" id="SM00271">
    <property type="entry name" value="DnaJ"/>
    <property type="match status" value="1"/>
</dbReference>
<dbReference type="InterPro" id="IPR036386">
    <property type="entry name" value="HscB_C_sf"/>
</dbReference>
<proteinExistence type="inferred from homology"/>
<dbReference type="PROSITE" id="PS50076">
    <property type="entry name" value="DNAJ_2"/>
    <property type="match status" value="1"/>
</dbReference>
<gene>
    <name evidence="4" type="ORF">HDK90DRAFT_133268</name>
</gene>
<dbReference type="Gene3D" id="1.10.287.110">
    <property type="entry name" value="DnaJ domain"/>
    <property type="match status" value="1"/>
</dbReference>
<evidence type="ECO:0000313" key="5">
    <source>
        <dbReference type="Proteomes" id="UP001492380"/>
    </source>
</evidence>
<keyword evidence="2" id="KW-0143">Chaperone</keyword>
<evidence type="ECO:0000256" key="2">
    <source>
        <dbReference type="ARBA" id="ARBA00023186"/>
    </source>
</evidence>
<protein>
    <submittedName>
        <fullName evidence="4">Co-chaperone HscB, C-terminal oligomerization domain-containing protein</fullName>
    </submittedName>
</protein>
<reference evidence="4 5" key="1">
    <citation type="submission" date="2024-04" db="EMBL/GenBank/DDBJ databases">
        <title>Phyllosticta paracitricarpa is synonymous to the EU quarantine fungus P. citricarpa based on phylogenomic analyses.</title>
        <authorList>
            <consortium name="Lawrence Berkeley National Laboratory"/>
            <person name="Van Ingen-Buijs V.A."/>
            <person name="Van Westerhoven A.C."/>
            <person name="Haridas S."/>
            <person name="Skiadas P."/>
            <person name="Martin F."/>
            <person name="Groenewald J.Z."/>
            <person name="Crous P.W."/>
            <person name="Seidl M.F."/>
        </authorList>
    </citation>
    <scope>NUCLEOTIDE SEQUENCE [LARGE SCALE GENOMIC DNA]</scope>
    <source>
        <strain evidence="4 5">CBS 123374</strain>
    </source>
</reference>